<dbReference type="Proteomes" id="UP000037822">
    <property type="component" value="Unassembled WGS sequence"/>
</dbReference>
<accession>A0A0N0M793</accession>
<keyword evidence="4" id="KW-1185">Reference proteome</keyword>
<protein>
    <recommendedName>
        <fullName evidence="2">Response regulatory domain-containing protein</fullName>
    </recommendedName>
</protein>
<dbReference type="SUPFAM" id="SSF52172">
    <property type="entry name" value="CheY-like"/>
    <property type="match status" value="1"/>
</dbReference>
<evidence type="ECO:0000313" key="4">
    <source>
        <dbReference type="Proteomes" id="UP000037822"/>
    </source>
</evidence>
<evidence type="ECO:0000259" key="2">
    <source>
        <dbReference type="PROSITE" id="PS50110"/>
    </source>
</evidence>
<dbReference type="PATRIC" id="fig|1526658.3.peg.4849"/>
<keyword evidence="1" id="KW-0597">Phosphoprotein</keyword>
<dbReference type="Pfam" id="PF00072">
    <property type="entry name" value="Response_reg"/>
    <property type="match status" value="1"/>
</dbReference>
<dbReference type="Gene3D" id="3.40.50.2300">
    <property type="match status" value="1"/>
</dbReference>
<dbReference type="EMBL" id="LGSZ01000095">
    <property type="protein sequence ID" value="KPH73686.1"/>
    <property type="molecule type" value="Genomic_DNA"/>
</dbReference>
<name>A0A0N0M793_9HYPH</name>
<dbReference type="InterPro" id="IPR001789">
    <property type="entry name" value="Sig_transdc_resp-reg_receiver"/>
</dbReference>
<comment type="caution">
    <text evidence="3">The sequence shown here is derived from an EMBL/GenBank/DDBJ whole genome shotgun (WGS) entry which is preliminary data.</text>
</comment>
<reference evidence="3 4" key="1">
    <citation type="submission" date="2015-07" db="EMBL/GenBank/DDBJ databases">
        <title>Whole genome sequencing of Bosea vaviloviae isolated from cave pool.</title>
        <authorList>
            <person name="Tan N.E.H."/>
            <person name="Lee Y.P."/>
            <person name="Gan H.M."/>
            <person name="Barton H."/>
            <person name="Savka M.A."/>
        </authorList>
    </citation>
    <scope>NUCLEOTIDE SEQUENCE [LARGE SCALE GENOMIC DNA]</scope>
    <source>
        <strain evidence="3 4">SD260</strain>
    </source>
</reference>
<gene>
    <name evidence="3" type="ORF">AE618_26525</name>
</gene>
<evidence type="ECO:0000313" key="3">
    <source>
        <dbReference type="EMBL" id="KPH73686.1"/>
    </source>
</evidence>
<sequence>MSPRILIVEDEMIVAMEMEAVIEDLGFEPIGIAADTADALSLAEKRPDVALVDLNLRDGPTGPDIGRKLAERGIQVVFVTANPRMVANGIPGALGVVGKPIDDGTIASVISFAIRQRDGEAVMPPPGFLAFGSGNVSAGQIG</sequence>
<dbReference type="OrthoDB" id="582170at2"/>
<proteinExistence type="predicted"/>
<feature type="domain" description="Response regulatory" evidence="2">
    <location>
        <begin position="4"/>
        <end position="114"/>
    </location>
</feature>
<dbReference type="NCBIfam" id="NF009972">
    <property type="entry name" value="PRK13435.1-3"/>
    <property type="match status" value="1"/>
</dbReference>
<evidence type="ECO:0000256" key="1">
    <source>
        <dbReference type="PROSITE-ProRule" id="PRU00169"/>
    </source>
</evidence>
<organism evidence="3 4">
    <name type="scientific">Bosea vaviloviae</name>
    <dbReference type="NCBI Taxonomy" id="1526658"/>
    <lineage>
        <taxon>Bacteria</taxon>
        <taxon>Pseudomonadati</taxon>
        <taxon>Pseudomonadota</taxon>
        <taxon>Alphaproteobacteria</taxon>
        <taxon>Hyphomicrobiales</taxon>
        <taxon>Boseaceae</taxon>
        <taxon>Bosea</taxon>
    </lineage>
</organism>
<dbReference type="AlphaFoldDB" id="A0A0N0M793"/>
<dbReference type="SMART" id="SM00448">
    <property type="entry name" value="REC"/>
    <property type="match status" value="1"/>
</dbReference>
<feature type="modified residue" description="4-aspartylphosphate" evidence="1">
    <location>
        <position position="53"/>
    </location>
</feature>
<dbReference type="GO" id="GO:0000160">
    <property type="term" value="P:phosphorelay signal transduction system"/>
    <property type="evidence" value="ECO:0007669"/>
    <property type="project" value="InterPro"/>
</dbReference>
<dbReference type="RefSeq" id="WP_054212039.1">
    <property type="nucleotide sequence ID" value="NZ_LGSZ01000095.1"/>
</dbReference>
<dbReference type="InterPro" id="IPR011006">
    <property type="entry name" value="CheY-like_superfamily"/>
</dbReference>
<dbReference type="PROSITE" id="PS50110">
    <property type="entry name" value="RESPONSE_REGULATORY"/>
    <property type="match status" value="1"/>
</dbReference>